<proteinExistence type="predicted"/>
<evidence type="ECO:0000313" key="2">
    <source>
        <dbReference type="EMBL" id="KJA23487.1"/>
    </source>
</evidence>
<dbReference type="Proteomes" id="UP000054270">
    <property type="component" value="Unassembled WGS sequence"/>
</dbReference>
<keyword evidence="3" id="KW-1185">Reference proteome</keyword>
<feature type="compositionally biased region" description="Basic residues" evidence="1">
    <location>
        <begin position="172"/>
        <end position="186"/>
    </location>
</feature>
<feature type="region of interest" description="Disordered" evidence="1">
    <location>
        <begin position="63"/>
        <end position="336"/>
    </location>
</feature>
<feature type="region of interest" description="Disordered" evidence="1">
    <location>
        <begin position="420"/>
        <end position="457"/>
    </location>
</feature>
<sequence>MPIPSIPDLESTAKRLVWAAQKKGTLQNLTPRLIRQAIENELALDEGVLDASEYKSSIKAATKYALDNDPPPADVESTPKSKPPTKNKRKSDGTVKAEPEMEKDEAEIPSPQPTPKAKAKTKTKTVAKLVAREDEGSDEAPTPKKRKVAPKSKKAALSEEEDDYMDDDASPKKKPRARAVKAKAKKVVSEDEDEEDEQPDVAAAPTKPKSKKDSKVYKSLEHVPTSDMEQDEPEPLAGPSVVKPNVPAKLKSPRKSKADPKPDSASRKPPSSKKAEAAVPTPIDAETDDVAHKSESELSVLLDDLPKPKRKSSSGDKPSKKASEKPKTKKATKAPVVLSKDEETIKRLKSLVVACGTRKVWSKVFQGLDSPQQQIRKLKEMLSDLGMTGRMSLDQAKAIKEKRELAQELADVTEFAAKMEARGGSSAKSKSVEPDTAVKEEKGGSSEDEEIQAPRKRMMNARKSILAFLDDQSDDE</sequence>
<dbReference type="PANTHER" id="PTHR15410:SF2">
    <property type="entry name" value="HIRA-INTERACTING PROTEIN 3"/>
    <property type="match status" value="1"/>
</dbReference>
<feature type="compositionally biased region" description="Acidic residues" evidence="1">
    <location>
        <begin position="190"/>
        <end position="199"/>
    </location>
</feature>
<dbReference type="GO" id="GO:0005634">
    <property type="term" value="C:nucleus"/>
    <property type="evidence" value="ECO:0007669"/>
    <property type="project" value="TreeGrafter"/>
</dbReference>
<feature type="compositionally biased region" description="Basic and acidic residues" evidence="1">
    <location>
        <begin position="430"/>
        <end position="445"/>
    </location>
</feature>
<dbReference type="OrthoDB" id="552755at2759"/>
<accession>A0A0D2L8E1</accession>
<evidence type="ECO:0008006" key="4">
    <source>
        <dbReference type="Google" id="ProtNLM"/>
    </source>
</evidence>
<feature type="compositionally biased region" description="Basic and acidic residues" evidence="1">
    <location>
        <begin position="256"/>
        <end position="266"/>
    </location>
</feature>
<feature type="compositionally biased region" description="Acidic residues" evidence="1">
    <location>
        <begin position="158"/>
        <end position="168"/>
    </location>
</feature>
<feature type="compositionally biased region" description="Basic and acidic residues" evidence="1">
    <location>
        <begin position="90"/>
        <end position="100"/>
    </location>
</feature>
<dbReference type="EMBL" id="KN817542">
    <property type="protein sequence ID" value="KJA23487.1"/>
    <property type="molecule type" value="Genomic_DNA"/>
</dbReference>
<dbReference type="PANTHER" id="PTHR15410">
    <property type="entry name" value="HIRA-INTERACTING PROTEIN 3"/>
    <property type="match status" value="1"/>
</dbReference>
<organism evidence="2 3">
    <name type="scientific">Hypholoma sublateritium (strain FD-334 SS-4)</name>
    <dbReference type="NCBI Taxonomy" id="945553"/>
    <lineage>
        <taxon>Eukaryota</taxon>
        <taxon>Fungi</taxon>
        <taxon>Dikarya</taxon>
        <taxon>Basidiomycota</taxon>
        <taxon>Agaricomycotina</taxon>
        <taxon>Agaricomycetes</taxon>
        <taxon>Agaricomycetidae</taxon>
        <taxon>Agaricales</taxon>
        <taxon>Agaricineae</taxon>
        <taxon>Strophariaceae</taxon>
        <taxon>Hypholoma</taxon>
    </lineage>
</organism>
<evidence type="ECO:0000313" key="3">
    <source>
        <dbReference type="Proteomes" id="UP000054270"/>
    </source>
</evidence>
<feature type="compositionally biased region" description="Basic and acidic residues" evidence="1">
    <location>
        <begin position="313"/>
        <end position="326"/>
    </location>
</feature>
<feature type="compositionally biased region" description="Basic residues" evidence="1">
    <location>
        <begin position="143"/>
        <end position="154"/>
    </location>
</feature>
<dbReference type="AlphaFoldDB" id="A0A0D2L8E1"/>
<feature type="compositionally biased region" description="Basic and acidic residues" evidence="1">
    <location>
        <begin position="211"/>
        <end position="221"/>
    </location>
</feature>
<dbReference type="InterPro" id="IPR037647">
    <property type="entry name" value="HIRIP3"/>
</dbReference>
<protein>
    <recommendedName>
        <fullName evidence="4">DEK C-terminal domain-containing protein</fullName>
    </recommendedName>
</protein>
<dbReference type="OMA" id="CGIRKIW"/>
<reference evidence="3" key="1">
    <citation type="submission" date="2014-04" db="EMBL/GenBank/DDBJ databases">
        <title>Evolutionary Origins and Diversification of the Mycorrhizal Mutualists.</title>
        <authorList>
            <consortium name="DOE Joint Genome Institute"/>
            <consortium name="Mycorrhizal Genomics Consortium"/>
            <person name="Kohler A."/>
            <person name="Kuo A."/>
            <person name="Nagy L.G."/>
            <person name="Floudas D."/>
            <person name="Copeland A."/>
            <person name="Barry K.W."/>
            <person name="Cichocki N."/>
            <person name="Veneault-Fourrey C."/>
            <person name="LaButti K."/>
            <person name="Lindquist E.A."/>
            <person name="Lipzen A."/>
            <person name="Lundell T."/>
            <person name="Morin E."/>
            <person name="Murat C."/>
            <person name="Riley R."/>
            <person name="Ohm R."/>
            <person name="Sun H."/>
            <person name="Tunlid A."/>
            <person name="Henrissat B."/>
            <person name="Grigoriev I.V."/>
            <person name="Hibbett D.S."/>
            <person name="Martin F."/>
        </authorList>
    </citation>
    <scope>NUCLEOTIDE SEQUENCE [LARGE SCALE GENOMIC DNA]</scope>
    <source>
        <strain evidence="3">FD-334 SS-4</strain>
    </source>
</reference>
<gene>
    <name evidence="2" type="ORF">HYPSUDRAFT_215081</name>
</gene>
<evidence type="ECO:0000256" key="1">
    <source>
        <dbReference type="SAM" id="MobiDB-lite"/>
    </source>
</evidence>
<dbReference type="STRING" id="945553.A0A0D2L8E1"/>
<name>A0A0D2L8E1_HYPSF</name>